<organism evidence="8 9">
    <name type="scientific">[Mycobacterium] manitobense</name>
    <dbReference type="NCBI Taxonomy" id="190147"/>
    <lineage>
        <taxon>Bacteria</taxon>
        <taxon>Bacillati</taxon>
        <taxon>Actinomycetota</taxon>
        <taxon>Actinomycetes</taxon>
        <taxon>Mycobacteriales</taxon>
        <taxon>Mycobacteriaceae</taxon>
        <taxon>Mycolicibacterium</taxon>
    </lineage>
</organism>
<keyword evidence="9" id="KW-1185">Reference proteome</keyword>
<evidence type="ECO:0000256" key="6">
    <source>
        <dbReference type="ARBA" id="ARBA00056658"/>
    </source>
</evidence>
<gene>
    <name evidence="8" type="ORF">H7I41_13070</name>
</gene>
<comment type="function">
    <text evidence="6">Required for the induction the katG gene for catalase. Involved in the response to hydrogen peroxide.</text>
</comment>
<evidence type="ECO:0000256" key="2">
    <source>
        <dbReference type="ARBA" id="ARBA00023015"/>
    </source>
</evidence>
<dbReference type="SUPFAM" id="SSF53850">
    <property type="entry name" value="Periplasmic binding protein-like II"/>
    <property type="match status" value="1"/>
</dbReference>
<dbReference type="GO" id="GO:0003700">
    <property type="term" value="F:DNA-binding transcription factor activity"/>
    <property type="evidence" value="ECO:0007669"/>
    <property type="project" value="InterPro"/>
</dbReference>
<dbReference type="InterPro" id="IPR050950">
    <property type="entry name" value="HTH-type_LysR_regulators"/>
</dbReference>
<evidence type="ECO:0000256" key="5">
    <source>
        <dbReference type="ARBA" id="ARBA00040885"/>
    </source>
</evidence>
<accession>A0A9X2YN79</accession>
<sequence length="322" mass="34957">MRIDVTLSQLEAIVAVAEERSFTRAAEVRLMTQSSLSRTVAQVERICGVRLFERTTRQLELTGEGEHFVRMARAVLHSYAKETADFAAFLSGTKGVLRLAALPSLAVSLLPPMITRFRARHPDIMVEVEDVLAGQVLDDVRSGAVDLAVTAEPPESLRAAMLAAGIRFDAIAVDHFYCVLSDGHRLLDRPTIDWTDLNGEAFIAFDETSSVRRIVDQALVSRGVTPARLISARNVTSIAGLCAAGLGVSAAPGFVLPLMTVPGVTTRPMAGEPVTRRIGVLRDTRRRPAPPTRHFLDIVDGVAAEIELPVGAYWTIPTGRRD</sequence>
<dbReference type="InterPro" id="IPR036390">
    <property type="entry name" value="WH_DNA-bd_sf"/>
</dbReference>
<dbReference type="GO" id="GO:0005829">
    <property type="term" value="C:cytosol"/>
    <property type="evidence" value="ECO:0007669"/>
    <property type="project" value="TreeGrafter"/>
</dbReference>
<dbReference type="PANTHER" id="PTHR30419">
    <property type="entry name" value="HTH-TYPE TRANSCRIPTIONAL REGULATOR YBHD"/>
    <property type="match status" value="1"/>
</dbReference>
<keyword evidence="2" id="KW-0805">Transcription regulation</keyword>
<dbReference type="Gene3D" id="3.40.190.290">
    <property type="match status" value="1"/>
</dbReference>
<evidence type="ECO:0000259" key="7">
    <source>
        <dbReference type="PROSITE" id="PS50931"/>
    </source>
</evidence>
<protein>
    <recommendedName>
        <fullName evidence="5">Probable hydrogen peroxide-inducible genes activator</fullName>
    </recommendedName>
</protein>
<dbReference type="InterPro" id="IPR000847">
    <property type="entry name" value="LysR_HTH_N"/>
</dbReference>
<dbReference type="SUPFAM" id="SSF46785">
    <property type="entry name" value="Winged helix' DNA-binding domain"/>
    <property type="match status" value="1"/>
</dbReference>
<dbReference type="Proteomes" id="UP001140293">
    <property type="component" value="Unassembled WGS sequence"/>
</dbReference>
<evidence type="ECO:0000256" key="1">
    <source>
        <dbReference type="ARBA" id="ARBA00009437"/>
    </source>
</evidence>
<evidence type="ECO:0000313" key="8">
    <source>
        <dbReference type="EMBL" id="MCV7170844.1"/>
    </source>
</evidence>
<dbReference type="FunFam" id="1.10.10.10:FF:000001">
    <property type="entry name" value="LysR family transcriptional regulator"/>
    <property type="match status" value="1"/>
</dbReference>
<dbReference type="AlphaFoldDB" id="A0A9X2YN79"/>
<feature type="domain" description="HTH lysR-type" evidence="7">
    <location>
        <begin position="5"/>
        <end position="62"/>
    </location>
</feature>
<dbReference type="PROSITE" id="PS50931">
    <property type="entry name" value="HTH_LYSR"/>
    <property type="match status" value="1"/>
</dbReference>
<name>A0A9X2YN79_9MYCO</name>
<evidence type="ECO:0000313" key="9">
    <source>
        <dbReference type="Proteomes" id="UP001140293"/>
    </source>
</evidence>
<dbReference type="CDD" id="cd08440">
    <property type="entry name" value="PBP2_LTTR_like_4"/>
    <property type="match status" value="1"/>
</dbReference>
<dbReference type="Pfam" id="PF03466">
    <property type="entry name" value="LysR_substrate"/>
    <property type="match status" value="1"/>
</dbReference>
<dbReference type="InterPro" id="IPR005119">
    <property type="entry name" value="LysR_subst-bd"/>
</dbReference>
<evidence type="ECO:0000256" key="3">
    <source>
        <dbReference type="ARBA" id="ARBA00023125"/>
    </source>
</evidence>
<dbReference type="InterPro" id="IPR036388">
    <property type="entry name" value="WH-like_DNA-bd_sf"/>
</dbReference>
<evidence type="ECO:0000256" key="4">
    <source>
        <dbReference type="ARBA" id="ARBA00023163"/>
    </source>
</evidence>
<keyword evidence="4" id="KW-0804">Transcription</keyword>
<dbReference type="Gene3D" id="1.10.10.10">
    <property type="entry name" value="Winged helix-like DNA-binding domain superfamily/Winged helix DNA-binding domain"/>
    <property type="match status" value="1"/>
</dbReference>
<keyword evidence="3" id="KW-0238">DNA-binding</keyword>
<dbReference type="RefSeq" id="WP_264013031.1">
    <property type="nucleotide sequence ID" value="NZ_JACKSJ010000098.1"/>
</dbReference>
<proteinExistence type="inferred from homology"/>
<comment type="caution">
    <text evidence="8">The sequence shown here is derived from an EMBL/GenBank/DDBJ whole genome shotgun (WGS) entry which is preliminary data.</text>
</comment>
<dbReference type="Pfam" id="PF00126">
    <property type="entry name" value="HTH_1"/>
    <property type="match status" value="1"/>
</dbReference>
<dbReference type="GO" id="GO:0003677">
    <property type="term" value="F:DNA binding"/>
    <property type="evidence" value="ECO:0007669"/>
    <property type="project" value="UniProtKB-KW"/>
</dbReference>
<reference evidence="8" key="2">
    <citation type="journal article" date="2022" name="BMC Genomics">
        <title>Comparative genome analysis of mycobacteria focusing on tRNA and non-coding RNA.</title>
        <authorList>
            <person name="Behra P.R.K."/>
            <person name="Pettersson B.M.F."/>
            <person name="Ramesh M."/>
            <person name="Das S."/>
            <person name="Dasgupta S."/>
            <person name="Kirsebom L.A."/>
        </authorList>
    </citation>
    <scope>NUCLEOTIDE SEQUENCE</scope>
    <source>
        <strain evidence="8">DSM 44615</strain>
    </source>
</reference>
<comment type="similarity">
    <text evidence="1">Belongs to the LysR transcriptional regulatory family.</text>
</comment>
<dbReference type="EMBL" id="JACKSJ010000098">
    <property type="protein sequence ID" value="MCV7170844.1"/>
    <property type="molecule type" value="Genomic_DNA"/>
</dbReference>
<reference evidence="8" key="1">
    <citation type="submission" date="2020-07" db="EMBL/GenBank/DDBJ databases">
        <authorList>
            <person name="Pettersson B.M.F."/>
            <person name="Behra P.R.K."/>
            <person name="Ramesh M."/>
            <person name="Das S."/>
            <person name="Dasgupta S."/>
            <person name="Kirsebom L.A."/>
        </authorList>
    </citation>
    <scope>NUCLEOTIDE SEQUENCE</scope>
    <source>
        <strain evidence="8">DSM 44615</strain>
    </source>
</reference>